<dbReference type="Pfam" id="PF13456">
    <property type="entry name" value="RVT_3"/>
    <property type="match status" value="1"/>
</dbReference>
<evidence type="ECO:0000313" key="2">
    <source>
        <dbReference type="EMBL" id="KCW56077.1"/>
    </source>
</evidence>
<evidence type="ECO:0000259" key="1">
    <source>
        <dbReference type="PROSITE" id="PS50879"/>
    </source>
</evidence>
<dbReference type="PANTHER" id="PTHR46387">
    <property type="entry name" value="POLYNUCLEOTIDYL TRANSFERASE, RIBONUCLEASE H-LIKE SUPERFAMILY PROTEIN"/>
    <property type="match status" value="1"/>
</dbReference>
<dbReference type="InterPro" id="IPR012337">
    <property type="entry name" value="RNaseH-like_sf"/>
</dbReference>
<dbReference type="STRING" id="71139.A0A059AQ24"/>
<dbReference type="OrthoDB" id="2016287at2759"/>
<dbReference type="PROSITE" id="PS50879">
    <property type="entry name" value="RNASE_H_1"/>
    <property type="match status" value="1"/>
</dbReference>
<dbReference type="InterPro" id="IPR002156">
    <property type="entry name" value="RNaseH_domain"/>
</dbReference>
<dbReference type="Gene3D" id="3.30.420.10">
    <property type="entry name" value="Ribonuclease H-like superfamily/Ribonuclease H"/>
    <property type="match status" value="1"/>
</dbReference>
<dbReference type="GO" id="GO:0004523">
    <property type="term" value="F:RNA-DNA hybrid ribonuclease activity"/>
    <property type="evidence" value="ECO:0007669"/>
    <property type="project" value="InterPro"/>
</dbReference>
<accession>A0A059AQ24</accession>
<dbReference type="Gene3D" id="3.40.970.10">
    <property type="entry name" value="Ribonuclease H1, N-terminal domain"/>
    <property type="match status" value="1"/>
</dbReference>
<proteinExistence type="predicted"/>
<dbReference type="EMBL" id="KK198761">
    <property type="protein sequence ID" value="KCW56077.1"/>
    <property type="molecule type" value="Genomic_DNA"/>
</dbReference>
<dbReference type="InterPro" id="IPR009027">
    <property type="entry name" value="Ribosomal_bL9/RNase_H1_N"/>
</dbReference>
<dbReference type="GO" id="GO:0003676">
    <property type="term" value="F:nucleic acid binding"/>
    <property type="evidence" value="ECO:0007669"/>
    <property type="project" value="InterPro"/>
</dbReference>
<dbReference type="eggNOG" id="ENOG502QRR5">
    <property type="taxonomic scope" value="Eukaryota"/>
</dbReference>
<dbReference type="FunCoup" id="A0A059AQ24">
    <property type="interactions" value="55"/>
</dbReference>
<dbReference type="Gramene" id="KCW56077">
    <property type="protein sequence ID" value="KCW56077"/>
    <property type="gene ID" value="EUGRSUZ_I01834"/>
</dbReference>
<dbReference type="Gramene" id="KCW56076">
    <property type="protein sequence ID" value="KCW56076"/>
    <property type="gene ID" value="EUGRSUZ_I01834"/>
</dbReference>
<dbReference type="InterPro" id="IPR036397">
    <property type="entry name" value="RNaseH_sf"/>
</dbReference>
<dbReference type="OMA" id="WRARSDN"/>
<dbReference type="KEGG" id="egr:104419290"/>
<protein>
    <recommendedName>
        <fullName evidence="1">RNase H type-1 domain-containing protein</fullName>
    </recommendedName>
</protein>
<dbReference type="EMBL" id="KK198761">
    <property type="protein sequence ID" value="KCW56076.1"/>
    <property type="molecule type" value="Genomic_DNA"/>
</dbReference>
<dbReference type="SUPFAM" id="SSF53098">
    <property type="entry name" value="Ribonuclease H-like"/>
    <property type="match status" value="1"/>
</dbReference>
<dbReference type="PANTHER" id="PTHR46387:SF40">
    <property type="entry name" value="POLYNUCLEOTIDYL TRANSFERASE, RIBONUCLEASE H-LIKE SUPERFAMILY PROTEIN"/>
    <property type="match status" value="1"/>
</dbReference>
<dbReference type="CDD" id="cd09279">
    <property type="entry name" value="RNase_HI_like"/>
    <property type="match status" value="1"/>
</dbReference>
<organism evidence="2">
    <name type="scientific">Eucalyptus grandis</name>
    <name type="common">Flooded gum</name>
    <dbReference type="NCBI Taxonomy" id="71139"/>
    <lineage>
        <taxon>Eukaryota</taxon>
        <taxon>Viridiplantae</taxon>
        <taxon>Streptophyta</taxon>
        <taxon>Embryophyta</taxon>
        <taxon>Tracheophyta</taxon>
        <taxon>Spermatophyta</taxon>
        <taxon>Magnoliopsida</taxon>
        <taxon>eudicotyledons</taxon>
        <taxon>Gunneridae</taxon>
        <taxon>Pentapetalae</taxon>
        <taxon>rosids</taxon>
        <taxon>malvids</taxon>
        <taxon>Myrtales</taxon>
        <taxon>Myrtaceae</taxon>
        <taxon>Myrtoideae</taxon>
        <taxon>Eucalypteae</taxon>
        <taxon>Eucalyptus</taxon>
    </lineage>
</organism>
<dbReference type="InterPro" id="IPR037056">
    <property type="entry name" value="RNase_H1_N_sf"/>
</dbReference>
<dbReference type="AlphaFoldDB" id="A0A059AQ24"/>
<dbReference type="SUPFAM" id="SSF55658">
    <property type="entry name" value="L9 N-domain-like"/>
    <property type="match status" value="1"/>
</dbReference>
<dbReference type="InterPro" id="IPR011320">
    <property type="entry name" value="RNase_H1_N"/>
</dbReference>
<dbReference type="Pfam" id="PF01693">
    <property type="entry name" value="Cauli_VI"/>
    <property type="match status" value="1"/>
</dbReference>
<reference evidence="2" key="1">
    <citation type="submission" date="2013-07" db="EMBL/GenBank/DDBJ databases">
        <title>The genome of Eucalyptus grandis.</title>
        <authorList>
            <person name="Schmutz J."/>
            <person name="Hayes R."/>
            <person name="Myburg A."/>
            <person name="Tuskan G."/>
            <person name="Grattapaglia D."/>
            <person name="Rokhsar D.S."/>
        </authorList>
    </citation>
    <scope>NUCLEOTIDE SEQUENCE</scope>
    <source>
        <tissue evidence="2">Leaf extractions</tissue>
    </source>
</reference>
<name>A0A059AQ24_EUCGR</name>
<dbReference type="FunFam" id="3.30.420.10:FF:000076">
    <property type="entry name" value="RBR-type E3 ubiquitin transferase"/>
    <property type="match status" value="1"/>
</dbReference>
<gene>
    <name evidence="2" type="ORF">EUGRSUZ_I01834</name>
</gene>
<feature type="domain" description="RNase H type-1" evidence="1">
    <location>
        <begin position="165"/>
        <end position="296"/>
    </location>
</feature>
<sequence length="307" mass="33249">MEEEKNAFYVVRKGDVVGVYKSLSDCQAQVGSSVHDPPVSVFKGYCLPKEAEEFLMSRGLKNASYTVDAADLKNNIFGHLVHCPDQQPASFRRSTVNKEYPLQSPQRLLTSGLNAVGSSAISPSSLRSASFCFVQAVGSSTISPGSLQKNFNLENVIASPTISSNHLSCIIEFDGASKGNPGQAGAGAVLRAADGSVFCRLREGVGIATNNVAEYRAVILGLRYALQKGFNHVRVRGDSQLVCMQIQGLWKTKKQNMADLCKAAKELTDQFSSFEISHIVRDLNSEADAQANLAIYLREGQVEVDHI</sequence>